<organism evidence="1">
    <name type="scientific">Siphoviridae sp. ct3gT1</name>
    <dbReference type="NCBI Taxonomy" id="2825323"/>
    <lineage>
        <taxon>Viruses</taxon>
        <taxon>Duplodnaviria</taxon>
        <taxon>Heunggongvirae</taxon>
        <taxon>Uroviricota</taxon>
        <taxon>Caudoviricetes</taxon>
    </lineage>
</organism>
<evidence type="ECO:0000313" key="1">
    <source>
        <dbReference type="EMBL" id="DAF94589.1"/>
    </source>
</evidence>
<name>A0A8S5UJC8_9CAUD</name>
<sequence>MSDLQFRKLRECEIDVRVQSALQNGVILLLYKDARCDMNILDETVGPTNWTRSHQVIDGKLYCTVSLYDEVKQQWVSKQDVGTESNTEKEKGQASDSFKRACFNWGLGRELYTAPFIWVPADKCNIKQDKGKFKCNDKFRVEKISYDSDGCIDGVSIMNDTAKVRCFVKKPKEEK</sequence>
<reference evidence="1" key="1">
    <citation type="journal article" date="2021" name="Proc. Natl. Acad. Sci. U.S.A.">
        <title>A Catalog of Tens of Thousands of Viruses from Human Metagenomes Reveals Hidden Associations with Chronic Diseases.</title>
        <authorList>
            <person name="Tisza M.J."/>
            <person name="Buck C.B."/>
        </authorList>
    </citation>
    <scope>NUCLEOTIDE SEQUENCE</scope>
    <source>
        <strain evidence="1">Ct3gT1</strain>
    </source>
</reference>
<proteinExistence type="predicted"/>
<dbReference type="EMBL" id="BK016094">
    <property type="protein sequence ID" value="DAF94589.1"/>
    <property type="molecule type" value="Genomic_DNA"/>
</dbReference>
<protein>
    <submittedName>
        <fullName evidence="1">Rad52/22 family double-strand break repair protein</fullName>
    </submittedName>
</protein>
<accession>A0A8S5UJC8</accession>